<protein>
    <recommendedName>
        <fullName evidence="8">NAD(P)-binding protein</fullName>
    </recommendedName>
</protein>
<dbReference type="Gene3D" id="3.40.50.720">
    <property type="entry name" value="NAD(P)-binding Rossmann-like Domain"/>
    <property type="match status" value="1"/>
</dbReference>
<dbReference type="GO" id="GO:0016020">
    <property type="term" value="C:membrane"/>
    <property type="evidence" value="ECO:0007669"/>
    <property type="project" value="TreeGrafter"/>
</dbReference>
<sequence length="328" mass="35232">MTQFIPRFRTDVYPFIAPSKFRGALQDKVAIITGATGTIGQGLAESFAVAGAKLVLTYNRTPPPSSLTERCVKFGASSIDFVSCDVSSLEGCEALVQRALQLHGRIDILINNAGANSLTPMDTQAPADFMHEMAVNFNGPYLLMRLVLPKFKAQGAGCILNISSRAGTVAIPYSTSYCASKAALINLTSCVQKEVDIEGLDDVHLYSLHPGGIKSAMTLKKYGQDSLQNLPPQARGKFANQLDIYNDSPYLNGMLCVALATGIGKTVLRGRYLDVGQDLEDILAQPDALRGDPDLYMLHTSFLGGLKNNGVPPGGYVAAEEKFEFPGF</sequence>
<dbReference type="InterPro" id="IPR020904">
    <property type="entry name" value="Sc_DH/Rdtase_CS"/>
</dbReference>
<evidence type="ECO:0000256" key="5">
    <source>
        <dbReference type="RuleBase" id="RU000363"/>
    </source>
</evidence>
<proteinExistence type="inferred from homology"/>
<evidence type="ECO:0000256" key="1">
    <source>
        <dbReference type="ARBA" id="ARBA00006484"/>
    </source>
</evidence>
<evidence type="ECO:0008006" key="8">
    <source>
        <dbReference type="Google" id="ProtNLM"/>
    </source>
</evidence>
<evidence type="ECO:0000256" key="4">
    <source>
        <dbReference type="ARBA" id="ARBA00037096"/>
    </source>
</evidence>
<comment type="similarity">
    <text evidence="1 5">Belongs to the short-chain dehydrogenases/reductases (SDR) family.</text>
</comment>
<dbReference type="CDD" id="cd05233">
    <property type="entry name" value="SDR_c"/>
    <property type="match status" value="1"/>
</dbReference>
<name>A0AAJ0BAF4_9PEZI</name>
<organism evidence="6 7">
    <name type="scientific">Echria macrotheca</name>
    <dbReference type="NCBI Taxonomy" id="438768"/>
    <lineage>
        <taxon>Eukaryota</taxon>
        <taxon>Fungi</taxon>
        <taxon>Dikarya</taxon>
        <taxon>Ascomycota</taxon>
        <taxon>Pezizomycotina</taxon>
        <taxon>Sordariomycetes</taxon>
        <taxon>Sordariomycetidae</taxon>
        <taxon>Sordariales</taxon>
        <taxon>Schizotheciaceae</taxon>
        <taxon>Echria</taxon>
    </lineage>
</organism>
<dbReference type="Pfam" id="PF00106">
    <property type="entry name" value="adh_short"/>
    <property type="match status" value="1"/>
</dbReference>
<dbReference type="SUPFAM" id="SSF51735">
    <property type="entry name" value="NAD(P)-binding Rossmann-fold domains"/>
    <property type="match status" value="1"/>
</dbReference>
<evidence type="ECO:0000256" key="3">
    <source>
        <dbReference type="ARBA" id="ARBA00023002"/>
    </source>
</evidence>
<dbReference type="EMBL" id="MU839837">
    <property type="protein sequence ID" value="KAK1753393.1"/>
    <property type="molecule type" value="Genomic_DNA"/>
</dbReference>
<keyword evidence="3" id="KW-0560">Oxidoreductase</keyword>
<evidence type="ECO:0000313" key="6">
    <source>
        <dbReference type="EMBL" id="KAK1753393.1"/>
    </source>
</evidence>
<dbReference type="PANTHER" id="PTHR44196">
    <property type="entry name" value="DEHYDROGENASE/REDUCTASE SDR FAMILY MEMBER 7B"/>
    <property type="match status" value="1"/>
</dbReference>
<comment type="caution">
    <text evidence="6">The sequence shown here is derived from an EMBL/GenBank/DDBJ whole genome shotgun (WGS) entry which is preliminary data.</text>
</comment>
<accession>A0AAJ0BAF4</accession>
<gene>
    <name evidence="6" type="ORF">QBC47DRAFT_453283</name>
</gene>
<dbReference type="InterPro" id="IPR002347">
    <property type="entry name" value="SDR_fam"/>
</dbReference>
<dbReference type="Proteomes" id="UP001239445">
    <property type="component" value="Unassembled WGS sequence"/>
</dbReference>
<keyword evidence="7" id="KW-1185">Reference proteome</keyword>
<comment type="function">
    <text evidence="4">Putative oxidoreductase.</text>
</comment>
<dbReference type="InterPro" id="IPR036291">
    <property type="entry name" value="NAD(P)-bd_dom_sf"/>
</dbReference>
<dbReference type="PRINTS" id="PR00081">
    <property type="entry name" value="GDHRDH"/>
</dbReference>
<keyword evidence="2" id="KW-0521">NADP</keyword>
<reference evidence="6" key="1">
    <citation type="submission" date="2023-06" db="EMBL/GenBank/DDBJ databases">
        <title>Genome-scale phylogeny and comparative genomics of the fungal order Sordariales.</title>
        <authorList>
            <consortium name="Lawrence Berkeley National Laboratory"/>
            <person name="Hensen N."/>
            <person name="Bonometti L."/>
            <person name="Westerberg I."/>
            <person name="Brannstrom I.O."/>
            <person name="Guillou S."/>
            <person name="Cros-Aarteil S."/>
            <person name="Calhoun S."/>
            <person name="Haridas S."/>
            <person name="Kuo A."/>
            <person name="Mondo S."/>
            <person name="Pangilinan J."/>
            <person name="Riley R."/>
            <person name="Labutti K."/>
            <person name="Andreopoulos B."/>
            <person name="Lipzen A."/>
            <person name="Chen C."/>
            <person name="Yanf M."/>
            <person name="Daum C."/>
            <person name="Ng V."/>
            <person name="Clum A."/>
            <person name="Steindorff A."/>
            <person name="Ohm R."/>
            <person name="Martin F."/>
            <person name="Silar P."/>
            <person name="Natvig D."/>
            <person name="Lalanne C."/>
            <person name="Gautier V."/>
            <person name="Ament-Velasquez S.L."/>
            <person name="Kruys A."/>
            <person name="Hutchinson M.I."/>
            <person name="Powell A.J."/>
            <person name="Barry K."/>
            <person name="Miller A.N."/>
            <person name="Grigoriev I.V."/>
            <person name="Debuchy R."/>
            <person name="Gladieux P."/>
            <person name="Thoren M.H."/>
            <person name="Johannesson H."/>
        </authorList>
    </citation>
    <scope>NUCLEOTIDE SEQUENCE</scope>
    <source>
        <strain evidence="6">PSN4</strain>
    </source>
</reference>
<evidence type="ECO:0000256" key="2">
    <source>
        <dbReference type="ARBA" id="ARBA00022857"/>
    </source>
</evidence>
<dbReference type="GO" id="GO:0016491">
    <property type="term" value="F:oxidoreductase activity"/>
    <property type="evidence" value="ECO:0007669"/>
    <property type="project" value="UniProtKB-KW"/>
</dbReference>
<dbReference type="PRINTS" id="PR00080">
    <property type="entry name" value="SDRFAMILY"/>
</dbReference>
<dbReference type="PROSITE" id="PS00061">
    <property type="entry name" value="ADH_SHORT"/>
    <property type="match status" value="1"/>
</dbReference>
<evidence type="ECO:0000313" key="7">
    <source>
        <dbReference type="Proteomes" id="UP001239445"/>
    </source>
</evidence>
<dbReference type="AlphaFoldDB" id="A0AAJ0BAF4"/>
<dbReference type="PANTHER" id="PTHR44196:SF1">
    <property type="entry name" value="DEHYDROGENASE_REDUCTASE SDR FAMILY MEMBER 7B"/>
    <property type="match status" value="1"/>
</dbReference>